<gene>
    <name evidence="3" type="ORF">L211DRAFT_833813</name>
</gene>
<organism evidence="3 4">
    <name type="scientific">Terfezia boudieri ATCC MYA-4762</name>
    <dbReference type="NCBI Taxonomy" id="1051890"/>
    <lineage>
        <taxon>Eukaryota</taxon>
        <taxon>Fungi</taxon>
        <taxon>Dikarya</taxon>
        <taxon>Ascomycota</taxon>
        <taxon>Pezizomycotina</taxon>
        <taxon>Pezizomycetes</taxon>
        <taxon>Pezizales</taxon>
        <taxon>Pezizaceae</taxon>
        <taxon>Terfezia</taxon>
    </lineage>
</organism>
<feature type="signal peptide" evidence="2">
    <location>
        <begin position="1"/>
        <end position="16"/>
    </location>
</feature>
<dbReference type="EMBL" id="ML121530">
    <property type="protein sequence ID" value="RPB27824.1"/>
    <property type="molecule type" value="Genomic_DNA"/>
</dbReference>
<keyword evidence="4" id="KW-1185">Reference proteome</keyword>
<evidence type="ECO:0000256" key="1">
    <source>
        <dbReference type="SAM" id="MobiDB-lite"/>
    </source>
</evidence>
<evidence type="ECO:0000313" key="4">
    <source>
        <dbReference type="Proteomes" id="UP000267821"/>
    </source>
</evidence>
<feature type="chain" id="PRO_5018179329" evidence="2">
    <location>
        <begin position="17"/>
        <end position="266"/>
    </location>
</feature>
<dbReference type="AlphaFoldDB" id="A0A3N4LY48"/>
<keyword evidence="2" id="KW-0732">Signal</keyword>
<name>A0A3N4LY48_9PEZI</name>
<feature type="region of interest" description="Disordered" evidence="1">
    <location>
        <begin position="76"/>
        <end position="101"/>
    </location>
</feature>
<reference evidence="3 4" key="1">
    <citation type="journal article" date="2018" name="Nat. Ecol. Evol.">
        <title>Pezizomycetes genomes reveal the molecular basis of ectomycorrhizal truffle lifestyle.</title>
        <authorList>
            <person name="Murat C."/>
            <person name="Payen T."/>
            <person name="Noel B."/>
            <person name="Kuo A."/>
            <person name="Morin E."/>
            <person name="Chen J."/>
            <person name="Kohler A."/>
            <person name="Krizsan K."/>
            <person name="Balestrini R."/>
            <person name="Da Silva C."/>
            <person name="Montanini B."/>
            <person name="Hainaut M."/>
            <person name="Levati E."/>
            <person name="Barry K.W."/>
            <person name="Belfiori B."/>
            <person name="Cichocki N."/>
            <person name="Clum A."/>
            <person name="Dockter R.B."/>
            <person name="Fauchery L."/>
            <person name="Guy J."/>
            <person name="Iotti M."/>
            <person name="Le Tacon F."/>
            <person name="Lindquist E.A."/>
            <person name="Lipzen A."/>
            <person name="Malagnac F."/>
            <person name="Mello A."/>
            <person name="Molinier V."/>
            <person name="Miyauchi S."/>
            <person name="Poulain J."/>
            <person name="Riccioni C."/>
            <person name="Rubini A."/>
            <person name="Sitrit Y."/>
            <person name="Splivallo R."/>
            <person name="Traeger S."/>
            <person name="Wang M."/>
            <person name="Zifcakova L."/>
            <person name="Wipf D."/>
            <person name="Zambonelli A."/>
            <person name="Paolocci F."/>
            <person name="Nowrousian M."/>
            <person name="Ottonello S."/>
            <person name="Baldrian P."/>
            <person name="Spatafora J.W."/>
            <person name="Henrissat B."/>
            <person name="Nagy L.G."/>
            <person name="Aury J.M."/>
            <person name="Wincker P."/>
            <person name="Grigoriev I.V."/>
            <person name="Bonfante P."/>
            <person name="Martin F.M."/>
        </authorList>
    </citation>
    <scope>NUCLEOTIDE SEQUENCE [LARGE SCALE GENOMIC DNA]</scope>
    <source>
        <strain evidence="3 4">ATCC MYA-4762</strain>
    </source>
</reference>
<dbReference type="InParanoid" id="A0A3N4LY48"/>
<sequence>MRTVFLASLLLGAVTTLPADPAAPDSWSADATDRPSKHCKLLSSVTYYGTWGPLFVENSYACDLGPLRPHKPTPAYPVLPIQPYPPHPRPQKPRQQRLPLPPTIRGRLPTEKHQIISYGCATPPHASPLDQTKGSFLLYSLPQLTNQSCIPPGQLREYKEYHQPWSADWAFTNFNHGEEEICDWYWELGQVANALHMYCEHSFERGQVDGKLTEVFAYGRDREREDSGGQLWCLRYSNKSWEEKLFGEKCLGMGLKAKGEMVEEEL</sequence>
<proteinExistence type="predicted"/>
<accession>A0A3N4LY48</accession>
<dbReference type="Proteomes" id="UP000267821">
    <property type="component" value="Unassembled WGS sequence"/>
</dbReference>
<feature type="compositionally biased region" description="Pro residues" evidence="1">
    <location>
        <begin position="76"/>
        <end position="88"/>
    </location>
</feature>
<evidence type="ECO:0000313" key="3">
    <source>
        <dbReference type="EMBL" id="RPB27824.1"/>
    </source>
</evidence>
<evidence type="ECO:0000256" key="2">
    <source>
        <dbReference type="SAM" id="SignalP"/>
    </source>
</evidence>
<protein>
    <submittedName>
        <fullName evidence="3">Uncharacterized protein</fullName>
    </submittedName>
</protein>
<dbReference type="OrthoDB" id="5305166at2759"/>